<reference evidence="1" key="1">
    <citation type="submission" date="2018-11" db="EMBL/GenBank/DDBJ databases">
        <authorList>
            <consortium name="Pathogen Informatics"/>
        </authorList>
    </citation>
    <scope>NUCLEOTIDE SEQUENCE</scope>
</reference>
<accession>A0A3S5BFJ6</accession>
<evidence type="ECO:0000313" key="1">
    <source>
        <dbReference type="EMBL" id="VEL43398.1"/>
    </source>
</evidence>
<sequence>MLSLPACRWAKCNASQPVPVVRSRFCTNRSHAMTHRHDGKVWPVGSRRHQMVAALGDVSRLQLRPGSARLGWAGHTRETVSMVHLSFSPRGLFCWHNPVIGPRRQPILLRSSAPTSLDRQFRPPNGD</sequence>
<protein>
    <submittedName>
        <fullName evidence="1">Uncharacterized protein</fullName>
    </submittedName>
</protein>
<gene>
    <name evidence="1" type="ORF">PXEA_LOCUS36838</name>
</gene>
<keyword evidence="2" id="KW-1185">Reference proteome</keyword>
<evidence type="ECO:0000313" key="2">
    <source>
        <dbReference type="Proteomes" id="UP000784294"/>
    </source>
</evidence>
<name>A0A3S5BFJ6_9PLAT</name>
<comment type="caution">
    <text evidence="1">The sequence shown here is derived from an EMBL/GenBank/DDBJ whole genome shotgun (WGS) entry which is preliminary data.</text>
</comment>
<dbReference type="EMBL" id="CAAALY010281043">
    <property type="protein sequence ID" value="VEL43398.1"/>
    <property type="molecule type" value="Genomic_DNA"/>
</dbReference>
<dbReference type="Proteomes" id="UP000784294">
    <property type="component" value="Unassembled WGS sequence"/>
</dbReference>
<organism evidence="1 2">
    <name type="scientific">Protopolystoma xenopodis</name>
    <dbReference type="NCBI Taxonomy" id="117903"/>
    <lineage>
        <taxon>Eukaryota</taxon>
        <taxon>Metazoa</taxon>
        <taxon>Spiralia</taxon>
        <taxon>Lophotrochozoa</taxon>
        <taxon>Platyhelminthes</taxon>
        <taxon>Monogenea</taxon>
        <taxon>Polyopisthocotylea</taxon>
        <taxon>Polystomatidea</taxon>
        <taxon>Polystomatidae</taxon>
        <taxon>Protopolystoma</taxon>
    </lineage>
</organism>
<dbReference type="AlphaFoldDB" id="A0A3S5BFJ6"/>
<proteinExistence type="predicted"/>